<dbReference type="PANTHER" id="PTHR11097:SF8">
    <property type="entry name" value="EXOSOME COMPLEX COMPONENT RRP42"/>
    <property type="match status" value="1"/>
</dbReference>
<dbReference type="Pfam" id="PF01138">
    <property type="entry name" value="RNase_PH"/>
    <property type="match status" value="1"/>
</dbReference>
<keyword evidence="5" id="KW-0271">Exosome</keyword>
<dbReference type="PANTHER" id="PTHR11097">
    <property type="entry name" value="EXOSOME COMPLEX EXONUCLEASE RIBOSOMAL RNA PROCESSING PROTEIN"/>
    <property type="match status" value="1"/>
</dbReference>
<proteinExistence type="inferred from homology"/>
<sequence>MVQLSPAEKSYLYDSLTQQPIIRPDLRSIHQYRPLVAKTSFLPGSNGSARVRTEDGSECIVSVKSKVVLISEEEEEQQQQGHNLIEVDIDIVGHRDDSNYVANLKFQLTNLLQQNFPFEVLKLTSKYTFKLYIDCIIISHSCYPLSLISIANYLALKTTRLPLLISDVNDEEIAELPTFSDDWENAKLIQDYHLNANTRKGGSSTKFQPPIFITIGVIGKNLILDPSFEEEQVLENGLIISFYNNKVITPISNTNFAVNSNNSNFKGLDQSLLIQSLTLCNKYCPNIIRALDSLIEEDNDDNDGSIF</sequence>
<dbReference type="OMA" id="INKRWHW"/>
<dbReference type="STRING" id="237561.A0A1D8PLY1"/>
<dbReference type="InParanoid" id="A0A1D8PLY1"/>
<evidence type="ECO:0000313" key="9">
    <source>
        <dbReference type="CGD" id="CAL0000183621"/>
    </source>
</evidence>
<name>A0A1D8PLY1_CANAL</name>
<dbReference type="FunFam" id="3.30.230.70:FF:000030">
    <property type="entry name" value="Exosome complex component RRP42"/>
    <property type="match status" value="1"/>
</dbReference>
<dbReference type="CGD" id="CAL0000183621">
    <property type="gene designation" value="RRP42"/>
</dbReference>
<dbReference type="GO" id="GO:0016075">
    <property type="term" value="P:rRNA catabolic process"/>
    <property type="evidence" value="ECO:0000318"/>
    <property type="project" value="GO_Central"/>
</dbReference>
<comment type="subcellular location">
    <subcellularLocation>
        <location evidence="1">Cytoplasm</location>
    </subcellularLocation>
    <subcellularLocation>
        <location evidence="2">Nucleus</location>
        <location evidence="2">Nucleolus</location>
    </subcellularLocation>
</comment>
<dbReference type="SUPFAM" id="SSF55666">
    <property type="entry name" value="Ribonuclease PH domain 2-like"/>
    <property type="match status" value="1"/>
</dbReference>
<evidence type="ECO:0000256" key="1">
    <source>
        <dbReference type="ARBA" id="ARBA00004496"/>
    </source>
</evidence>
<dbReference type="GO" id="GO:0034475">
    <property type="term" value="P:U4 snRNA 3'-end processing"/>
    <property type="evidence" value="ECO:0000318"/>
    <property type="project" value="GO_Central"/>
</dbReference>
<evidence type="ECO:0000313" key="11">
    <source>
        <dbReference type="Proteomes" id="UP000000559"/>
    </source>
</evidence>
<dbReference type="InterPro" id="IPR015847">
    <property type="entry name" value="ExoRNase_PH_dom2"/>
</dbReference>
<dbReference type="GeneID" id="3647852"/>
<dbReference type="InterPro" id="IPR027408">
    <property type="entry name" value="PNPase/RNase_PH_dom_sf"/>
</dbReference>
<dbReference type="GO" id="GO:0071035">
    <property type="term" value="P:nuclear polyadenylation-dependent rRNA catabolic process"/>
    <property type="evidence" value="ECO:0000318"/>
    <property type="project" value="GO_Central"/>
</dbReference>
<evidence type="ECO:0000256" key="4">
    <source>
        <dbReference type="ARBA" id="ARBA00022490"/>
    </source>
</evidence>
<dbReference type="EMBL" id="CP017626">
    <property type="protein sequence ID" value="AOW29137.1"/>
    <property type="molecule type" value="Genomic_DNA"/>
</dbReference>
<dbReference type="GO" id="GO:0000176">
    <property type="term" value="C:nuclear exosome (RNase complex)"/>
    <property type="evidence" value="ECO:0000318"/>
    <property type="project" value="GO_Central"/>
</dbReference>
<dbReference type="GO" id="GO:0034476">
    <property type="term" value="P:U5 snRNA 3'-end processing"/>
    <property type="evidence" value="ECO:0000318"/>
    <property type="project" value="GO_Central"/>
</dbReference>
<dbReference type="InterPro" id="IPR020568">
    <property type="entry name" value="Ribosomal_Su5_D2-typ_SF"/>
</dbReference>
<dbReference type="GO" id="GO:0005730">
    <property type="term" value="C:nucleolus"/>
    <property type="evidence" value="ECO:0007669"/>
    <property type="project" value="UniProtKB-SubCell"/>
</dbReference>
<dbReference type="SMR" id="A0A1D8PLY1"/>
<dbReference type="InterPro" id="IPR050590">
    <property type="entry name" value="Exosome_comp_Rrp42_subfam"/>
</dbReference>
<dbReference type="GO" id="GO:0071028">
    <property type="term" value="P:nuclear mRNA surveillance"/>
    <property type="evidence" value="ECO:0000318"/>
    <property type="project" value="GO_Central"/>
</dbReference>
<keyword evidence="4" id="KW-0963">Cytoplasm</keyword>
<dbReference type="AlphaFoldDB" id="A0A1D8PLY1"/>
<dbReference type="GO" id="GO:0071038">
    <property type="term" value="P:TRAMP-dependent tRNA surveillance pathway"/>
    <property type="evidence" value="ECO:0000318"/>
    <property type="project" value="GO_Central"/>
</dbReference>
<dbReference type="InterPro" id="IPR036345">
    <property type="entry name" value="ExoRNase_PH_dom2_sf"/>
</dbReference>
<reference evidence="10 11" key="1">
    <citation type="journal article" date="2004" name="Proc. Natl. Acad. Sci. U.S.A.">
        <title>The diploid genome sequence of Candida albicans.</title>
        <authorList>
            <person name="Jones T."/>
            <person name="Federspiel N.A."/>
            <person name="Chibana H."/>
            <person name="Dungan J."/>
            <person name="Kalman S."/>
            <person name="Magee B.B."/>
            <person name="Newport G."/>
            <person name="Thorstenson Y.R."/>
            <person name="Agabian N."/>
            <person name="Magee P.T."/>
            <person name="Davis R.W."/>
            <person name="Scherer S."/>
        </authorList>
    </citation>
    <scope>NUCLEOTIDE SEQUENCE [LARGE SCALE GENOMIC DNA]</scope>
    <source>
        <strain evidence="11">SC5314 / ATCC MYA-2876</strain>
    </source>
</reference>
<dbReference type="VEuPathDB" id="FungiDB:C4_03840C_A"/>
<evidence type="ECO:0000256" key="2">
    <source>
        <dbReference type="ARBA" id="ARBA00004604"/>
    </source>
</evidence>
<dbReference type="FunCoup" id="A0A1D8PLY1">
    <property type="interactions" value="182"/>
</dbReference>
<dbReference type="GO" id="GO:0000177">
    <property type="term" value="C:cytoplasmic exosome (RNase complex)"/>
    <property type="evidence" value="ECO:0000318"/>
    <property type="project" value="GO_Central"/>
</dbReference>
<comment type="similarity">
    <text evidence="3">Belongs to the RNase PH family.</text>
</comment>
<evidence type="ECO:0000256" key="6">
    <source>
        <dbReference type="ARBA" id="ARBA00042523"/>
    </source>
</evidence>
<accession>A0A1D8PLY1</accession>
<dbReference type="Pfam" id="PF03725">
    <property type="entry name" value="RNase_PH_C"/>
    <property type="match status" value="1"/>
</dbReference>
<dbReference type="GO" id="GO:0000467">
    <property type="term" value="P:exonucleolytic trimming to generate mature 3'-end of 5.8S rRNA from tricistronic rRNA transcript (SSU-rRNA, 5.8S rRNA, LSU-rRNA)"/>
    <property type="evidence" value="ECO:0000318"/>
    <property type="project" value="GO_Central"/>
</dbReference>
<keyword evidence="11" id="KW-1185">Reference proteome</keyword>
<dbReference type="RefSeq" id="XP_710541.2">
    <property type="nucleotide sequence ID" value="XM_705449.2"/>
</dbReference>
<dbReference type="eggNOG" id="KOG1612">
    <property type="taxonomic scope" value="Eukaryota"/>
</dbReference>
<gene>
    <name evidence="9 10" type="primary">RRP42</name>
    <name evidence="10" type="ordered locus">CAALFM_C403840CA</name>
    <name evidence="9" type="ordered locus">orf19.12506</name>
</gene>
<dbReference type="GO" id="GO:0034473">
    <property type="term" value="P:U1 snRNA 3'-end processing"/>
    <property type="evidence" value="ECO:0000318"/>
    <property type="project" value="GO_Central"/>
</dbReference>
<dbReference type="OrthoDB" id="272245at2759"/>
<reference evidence="10 11" key="3">
    <citation type="journal article" date="2013" name="Genome Biol.">
        <title>Assembly of a phased diploid Candida albicans genome facilitates allele-specific measurements and provides a simple model for repeat and indel structure.</title>
        <authorList>
            <person name="Muzzey D."/>
            <person name="Schwartz K."/>
            <person name="Weissman J.S."/>
            <person name="Sherlock G."/>
        </authorList>
    </citation>
    <scope>NUCLEOTIDE SEQUENCE [LARGE SCALE GENOMIC DNA]</scope>
    <source>
        <strain evidence="11">SC5314 / ATCC MYA-2876</strain>
    </source>
</reference>
<dbReference type="KEGG" id="cal:CAALFM_C403840CA"/>
<dbReference type="Proteomes" id="UP000000559">
    <property type="component" value="Chromosome 4"/>
</dbReference>
<organism evidence="10 11">
    <name type="scientific">Candida albicans (strain SC5314 / ATCC MYA-2876)</name>
    <name type="common">Yeast</name>
    <dbReference type="NCBI Taxonomy" id="237561"/>
    <lineage>
        <taxon>Eukaryota</taxon>
        <taxon>Fungi</taxon>
        <taxon>Dikarya</taxon>
        <taxon>Ascomycota</taxon>
        <taxon>Saccharomycotina</taxon>
        <taxon>Pichiomycetes</taxon>
        <taxon>Debaryomycetaceae</taxon>
        <taxon>Candida/Lodderomyces clade</taxon>
        <taxon>Candida</taxon>
    </lineage>
</organism>
<evidence type="ECO:0000313" key="10">
    <source>
        <dbReference type="EMBL" id="AOW29137.1"/>
    </source>
</evidence>
<dbReference type="SUPFAM" id="SSF54211">
    <property type="entry name" value="Ribosomal protein S5 domain 2-like"/>
    <property type="match status" value="1"/>
</dbReference>
<dbReference type="InterPro" id="IPR001247">
    <property type="entry name" value="ExoRNase_PH_dom1"/>
</dbReference>
<protein>
    <recommendedName>
        <fullName evidence="6">Ribosomal RNA-processing protein 42</fullName>
    </recommendedName>
</protein>
<dbReference type="Gene3D" id="3.30.230.70">
    <property type="entry name" value="GHMP Kinase, N-terminal domain"/>
    <property type="match status" value="1"/>
</dbReference>
<evidence type="ECO:0000259" key="7">
    <source>
        <dbReference type="Pfam" id="PF01138"/>
    </source>
</evidence>
<dbReference type="GO" id="GO:0035925">
    <property type="term" value="F:mRNA 3'-UTR AU-rich region binding"/>
    <property type="evidence" value="ECO:0000318"/>
    <property type="project" value="GO_Central"/>
</dbReference>
<evidence type="ECO:0000256" key="5">
    <source>
        <dbReference type="ARBA" id="ARBA00022835"/>
    </source>
</evidence>
<evidence type="ECO:0000259" key="8">
    <source>
        <dbReference type="Pfam" id="PF03725"/>
    </source>
</evidence>
<feature type="domain" description="Exoribonuclease phosphorolytic" evidence="8">
    <location>
        <begin position="209"/>
        <end position="245"/>
    </location>
</feature>
<reference evidence="10 11" key="2">
    <citation type="journal article" date="2007" name="Genome Biol.">
        <title>Assembly of the Candida albicans genome into sixteen supercontigs aligned on the eight chromosomes.</title>
        <authorList>
            <person name="van het Hoog M."/>
            <person name="Rast T.J."/>
            <person name="Martchenko M."/>
            <person name="Grindle S."/>
            <person name="Dignard D."/>
            <person name="Hogues H."/>
            <person name="Cuomo C."/>
            <person name="Berriman M."/>
            <person name="Scherer S."/>
            <person name="Magee B.B."/>
            <person name="Whiteway M."/>
            <person name="Chibana H."/>
            <person name="Nantel A."/>
            <person name="Magee P.T."/>
        </authorList>
    </citation>
    <scope>GENOME REANNOTATION</scope>
    <source>
        <strain evidence="11">SC5314 / ATCC MYA-2876</strain>
    </source>
</reference>
<feature type="domain" description="Exoribonuclease phosphorolytic" evidence="7">
    <location>
        <begin position="31"/>
        <end position="162"/>
    </location>
</feature>
<evidence type="ECO:0000256" key="3">
    <source>
        <dbReference type="ARBA" id="ARBA00006678"/>
    </source>
</evidence>